<organism evidence="1 2">
    <name type="scientific">Rubellimicrobium roseum</name>
    <dbReference type="NCBI Taxonomy" id="687525"/>
    <lineage>
        <taxon>Bacteria</taxon>
        <taxon>Pseudomonadati</taxon>
        <taxon>Pseudomonadota</taxon>
        <taxon>Alphaproteobacteria</taxon>
        <taxon>Rhodobacterales</taxon>
        <taxon>Roseobacteraceae</taxon>
        <taxon>Rubellimicrobium</taxon>
    </lineage>
</organism>
<evidence type="ECO:0000313" key="2">
    <source>
        <dbReference type="Proteomes" id="UP000305709"/>
    </source>
</evidence>
<gene>
    <name evidence="1" type="ORF">FHG71_13700</name>
</gene>
<name>A0A5C4N905_9RHOB</name>
<dbReference type="AlphaFoldDB" id="A0A5C4N905"/>
<dbReference type="EMBL" id="VDFV01000020">
    <property type="protein sequence ID" value="TNC69866.1"/>
    <property type="molecule type" value="Genomic_DNA"/>
</dbReference>
<keyword evidence="2" id="KW-1185">Reference proteome</keyword>
<accession>A0A5C4N905</accession>
<proteinExistence type="predicted"/>
<dbReference type="Proteomes" id="UP000305709">
    <property type="component" value="Unassembled WGS sequence"/>
</dbReference>
<protein>
    <submittedName>
        <fullName evidence="1">Uncharacterized protein</fullName>
    </submittedName>
</protein>
<dbReference type="RefSeq" id="WP_139082256.1">
    <property type="nucleotide sequence ID" value="NZ_VDFV01000020.1"/>
</dbReference>
<sequence length="82" mass="9434">MGSRYHPTIRCGFCWGPIGHRVEHDPASRLGCALCDNWAGLPEVAASVERFERDHARIMHATHRPTARPLPPYRRYRFVPEP</sequence>
<comment type="caution">
    <text evidence="1">The sequence shown here is derived from an EMBL/GenBank/DDBJ whole genome shotgun (WGS) entry which is preliminary data.</text>
</comment>
<reference evidence="1 2" key="1">
    <citation type="submission" date="2019-06" db="EMBL/GenBank/DDBJ databases">
        <authorList>
            <person name="Jiang L."/>
        </authorList>
    </citation>
    <scope>NUCLEOTIDE SEQUENCE [LARGE SCALE GENOMIC DNA]</scope>
    <source>
        <strain evidence="1 2">YIM 48858</strain>
    </source>
</reference>
<evidence type="ECO:0000313" key="1">
    <source>
        <dbReference type="EMBL" id="TNC69866.1"/>
    </source>
</evidence>